<evidence type="ECO:0000313" key="3">
    <source>
        <dbReference type="Proteomes" id="UP001201163"/>
    </source>
</evidence>
<evidence type="ECO:0000313" key="2">
    <source>
        <dbReference type="EMBL" id="KAH8977509.1"/>
    </source>
</evidence>
<comment type="caution">
    <text evidence="2">The sequence shown here is derived from an EMBL/GenBank/DDBJ whole genome shotgun (WGS) entry which is preliminary data.</text>
</comment>
<dbReference type="AlphaFoldDB" id="A0AAD4L2L9"/>
<dbReference type="EMBL" id="JAKELL010000307">
    <property type="protein sequence ID" value="KAH8977509.1"/>
    <property type="molecule type" value="Genomic_DNA"/>
</dbReference>
<organism evidence="2 3">
    <name type="scientific">Lactarius akahatsu</name>
    <dbReference type="NCBI Taxonomy" id="416441"/>
    <lineage>
        <taxon>Eukaryota</taxon>
        <taxon>Fungi</taxon>
        <taxon>Dikarya</taxon>
        <taxon>Basidiomycota</taxon>
        <taxon>Agaricomycotina</taxon>
        <taxon>Agaricomycetes</taxon>
        <taxon>Russulales</taxon>
        <taxon>Russulaceae</taxon>
        <taxon>Lactarius</taxon>
    </lineage>
</organism>
<keyword evidence="3" id="KW-1185">Reference proteome</keyword>
<reference evidence="2" key="1">
    <citation type="submission" date="2022-01" db="EMBL/GenBank/DDBJ databases">
        <title>Comparative genomics reveals a dynamic genome evolution in the ectomycorrhizal milk-cap (Lactarius) mushrooms.</title>
        <authorList>
            <consortium name="DOE Joint Genome Institute"/>
            <person name="Lebreton A."/>
            <person name="Tang N."/>
            <person name="Kuo A."/>
            <person name="LaButti K."/>
            <person name="Drula E."/>
            <person name="Barry K."/>
            <person name="Clum A."/>
            <person name="Lipzen A."/>
            <person name="Mousain D."/>
            <person name="Ng V."/>
            <person name="Wang R."/>
            <person name="Wang X."/>
            <person name="Dai Y."/>
            <person name="Henrissat B."/>
            <person name="Grigoriev I.V."/>
            <person name="Guerin-Laguette A."/>
            <person name="Yu F."/>
            <person name="Martin F.M."/>
        </authorList>
    </citation>
    <scope>NUCLEOTIDE SEQUENCE</scope>
    <source>
        <strain evidence="2">QP</strain>
    </source>
</reference>
<feature type="region of interest" description="Disordered" evidence="1">
    <location>
        <begin position="63"/>
        <end position="83"/>
    </location>
</feature>
<protein>
    <submittedName>
        <fullName evidence="2">Uncharacterized protein</fullName>
    </submittedName>
</protein>
<dbReference type="Proteomes" id="UP001201163">
    <property type="component" value="Unassembled WGS sequence"/>
</dbReference>
<evidence type="ECO:0000256" key="1">
    <source>
        <dbReference type="SAM" id="MobiDB-lite"/>
    </source>
</evidence>
<gene>
    <name evidence="2" type="ORF">EDB92DRAFT_1957973</name>
</gene>
<name>A0AAD4L2L9_9AGAM</name>
<sequence length="83" mass="8471">MPGHFPPFEAMDESPRARLIIVIILGIFLSREATVGAAVSGTGTHGAPATSAAASMNDEAVVAADGKTRGPTRRGRAATIPTQ</sequence>
<proteinExistence type="predicted"/>
<accession>A0AAD4L2L9</accession>